<keyword evidence="4 5" id="KW-0067">ATP-binding</keyword>
<dbReference type="SMART" id="SM00248">
    <property type="entry name" value="ANK"/>
    <property type="match status" value="15"/>
</dbReference>
<feature type="non-terminal residue" evidence="7">
    <location>
        <position position="1"/>
    </location>
</feature>
<dbReference type="Pfam" id="PF12796">
    <property type="entry name" value="Ank_2"/>
    <property type="match status" value="1"/>
</dbReference>
<keyword evidence="1" id="KW-0808">Transferase</keyword>
<dbReference type="AlphaFoldDB" id="A0A267DP39"/>
<sequence length="959" mass="106470">RSPRHSADMARQASVREEVAAALRAKDAGRLFPLCRQLDANFALNIKQLEQSIAHHVTYLSDGLRCFEALIKKLGPDCLTCTNERGNTPVHLAALFRDESWMELIHRSLGSDCFHQPGQVQRTAIHWAATNEKTNSCLKWLVNECGTDCLSFRDQDGDTPVHLAAWKQGADSMQFFKSVLGSDCFHQPGRLQCTAIHCAAVNRATNSCLKWLVNECGTDCLSVRDQDGDTPVHLAAWKQGADSMQFFKSVLGSDCFHQPGRLQCTAIHCAAVNETNSCLKWLVNECGTDCLSVRDQAGDTPVHLAAKFQGADSMQFFKSVLGSDCFHQPGYLQRTAIHRAARNEATNSCLKWLVNECGTDCLSVRDQAGDTPVHLAAEFQGADSMQFFKSVLGSDCFHQPGRLQCTAIHCAATNEKTNSCLKWLVNECGTDCLSVRDQAGDTPVHLAAKFQGADSMQFFKSVLGSDCFHQPGYLQRTAIHRAAMNKKTNSCLKWLVNECGTDCLSVRDQAGDTPVHLAAGKQGADSMQFFKSVLGSDCFHQPGNCKRTAIHFAAMNETNSCLKWLISELGPACLLEKDSNGATPAHLAAQHHDLDSLRLIADSLGLAPFDFFDSGGKSVADYAERNSQHGARIREWIAEQRRHQRDGEERRLGQAMSGLQLRRAVDAQSEETPSASARPSLDPAFSSWDFLLDGDGNKQLLGAGGFGKVYKAFTDKRQTVAVKIVRLEGASSARLMDEAIEIENAEISVLKAIRHPNIVQFLKSERIQKGKLCIFTELISGHSLSELMQLQRRPFDEAAVRDFSKQICAALNFLHSRSPVTLHRDIKCSNLMLTNEGLIKLIDFGLAKEVFATMRSTKRDCGTPYFMAPELFSEDGRIVYSPKTDVWAFGCSVFEMLEMQPPNWQLMWQQIPLRIRNHDMPQLPAGTSALLRDFYGRCVQREPRRRAATAELLEHKFLQ</sequence>
<organism evidence="7 8">
    <name type="scientific">Macrostomum lignano</name>
    <dbReference type="NCBI Taxonomy" id="282301"/>
    <lineage>
        <taxon>Eukaryota</taxon>
        <taxon>Metazoa</taxon>
        <taxon>Spiralia</taxon>
        <taxon>Lophotrochozoa</taxon>
        <taxon>Platyhelminthes</taxon>
        <taxon>Rhabditophora</taxon>
        <taxon>Macrostomorpha</taxon>
        <taxon>Macrostomida</taxon>
        <taxon>Macrostomidae</taxon>
        <taxon>Macrostomum</taxon>
    </lineage>
</organism>
<dbReference type="OrthoDB" id="20727at2759"/>
<name>A0A267DP39_9PLAT</name>
<accession>A0A267DP39</accession>
<dbReference type="Proteomes" id="UP000215902">
    <property type="component" value="Unassembled WGS sequence"/>
</dbReference>
<dbReference type="Pfam" id="PF00069">
    <property type="entry name" value="Pkinase"/>
    <property type="match status" value="1"/>
</dbReference>
<dbReference type="InterPro" id="IPR002110">
    <property type="entry name" value="Ankyrin_rpt"/>
</dbReference>
<dbReference type="PANTHER" id="PTHR48016">
    <property type="entry name" value="MAP KINASE KINASE KINASE SSK2-RELATED-RELATED"/>
    <property type="match status" value="1"/>
</dbReference>
<dbReference type="PROSITE" id="PS00107">
    <property type="entry name" value="PROTEIN_KINASE_ATP"/>
    <property type="match status" value="1"/>
</dbReference>
<dbReference type="GO" id="GO:0004672">
    <property type="term" value="F:protein kinase activity"/>
    <property type="evidence" value="ECO:0007669"/>
    <property type="project" value="InterPro"/>
</dbReference>
<evidence type="ECO:0000256" key="4">
    <source>
        <dbReference type="ARBA" id="ARBA00022840"/>
    </source>
</evidence>
<dbReference type="PANTHER" id="PTHR48016:SF56">
    <property type="entry name" value="MAPKK KINASE"/>
    <property type="match status" value="1"/>
</dbReference>
<gene>
    <name evidence="7" type="ORF">BOX15_Mlig018440g1</name>
</gene>
<dbReference type="SMART" id="SM00220">
    <property type="entry name" value="S_TKc"/>
    <property type="match status" value="1"/>
</dbReference>
<proteinExistence type="predicted"/>
<dbReference type="PROSITE" id="PS50011">
    <property type="entry name" value="PROTEIN_KINASE_DOM"/>
    <property type="match status" value="1"/>
</dbReference>
<dbReference type="SUPFAM" id="SSF56112">
    <property type="entry name" value="Protein kinase-like (PK-like)"/>
    <property type="match status" value="1"/>
</dbReference>
<evidence type="ECO:0000259" key="6">
    <source>
        <dbReference type="PROSITE" id="PS50011"/>
    </source>
</evidence>
<evidence type="ECO:0000256" key="1">
    <source>
        <dbReference type="ARBA" id="ARBA00022679"/>
    </source>
</evidence>
<dbReference type="InterPro" id="IPR017441">
    <property type="entry name" value="Protein_kinase_ATP_BS"/>
</dbReference>
<dbReference type="InterPro" id="IPR011009">
    <property type="entry name" value="Kinase-like_dom_sf"/>
</dbReference>
<dbReference type="Gene3D" id="1.10.510.10">
    <property type="entry name" value="Transferase(Phosphotransferase) domain 1"/>
    <property type="match status" value="1"/>
</dbReference>
<evidence type="ECO:0000256" key="3">
    <source>
        <dbReference type="ARBA" id="ARBA00022777"/>
    </source>
</evidence>
<evidence type="ECO:0000256" key="2">
    <source>
        <dbReference type="ARBA" id="ARBA00022741"/>
    </source>
</evidence>
<dbReference type="EMBL" id="NIVC01003530">
    <property type="protein sequence ID" value="PAA50945.1"/>
    <property type="molecule type" value="Genomic_DNA"/>
</dbReference>
<keyword evidence="3" id="KW-0418">Kinase</keyword>
<evidence type="ECO:0000313" key="7">
    <source>
        <dbReference type="EMBL" id="PAA50945.1"/>
    </source>
</evidence>
<evidence type="ECO:0000256" key="5">
    <source>
        <dbReference type="PROSITE-ProRule" id="PRU10141"/>
    </source>
</evidence>
<keyword evidence="8" id="KW-1185">Reference proteome</keyword>
<keyword evidence="2 5" id="KW-0547">Nucleotide-binding</keyword>
<feature type="domain" description="Protein kinase" evidence="6">
    <location>
        <begin position="695"/>
        <end position="958"/>
    </location>
</feature>
<evidence type="ECO:0000313" key="8">
    <source>
        <dbReference type="Proteomes" id="UP000215902"/>
    </source>
</evidence>
<dbReference type="SUPFAM" id="SSF48403">
    <property type="entry name" value="Ankyrin repeat"/>
    <property type="match status" value="3"/>
</dbReference>
<dbReference type="Gene3D" id="1.25.40.20">
    <property type="entry name" value="Ankyrin repeat-containing domain"/>
    <property type="match status" value="4"/>
</dbReference>
<comment type="caution">
    <text evidence="7">The sequence shown here is derived from an EMBL/GenBank/DDBJ whole genome shotgun (WGS) entry which is preliminary data.</text>
</comment>
<dbReference type="STRING" id="282301.A0A267DP39"/>
<reference evidence="7 8" key="1">
    <citation type="submission" date="2017-06" db="EMBL/GenBank/DDBJ databases">
        <title>A platform for efficient transgenesis in Macrostomum lignano, a flatworm model organism for stem cell research.</title>
        <authorList>
            <person name="Berezikov E."/>
        </authorList>
    </citation>
    <scope>NUCLEOTIDE SEQUENCE [LARGE SCALE GENOMIC DNA]</scope>
    <source>
        <strain evidence="7">DV1</strain>
        <tissue evidence="7">Whole organism</tissue>
    </source>
</reference>
<feature type="binding site" evidence="5">
    <location>
        <position position="723"/>
    </location>
    <ligand>
        <name>ATP</name>
        <dbReference type="ChEBI" id="CHEBI:30616"/>
    </ligand>
</feature>
<dbReference type="InterPro" id="IPR050538">
    <property type="entry name" value="MAP_kinase_kinase_kinase"/>
</dbReference>
<dbReference type="InterPro" id="IPR000719">
    <property type="entry name" value="Prot_kinase_dom"/>
</dbReference>
<protein>
    <recommendedName>
        <fullName evidence="6">Protein kinase domain-containing protein</fullName>
    </recommendedName>
</protein>
<dbReference type="InterPro" id="IPR036770">
    <property type="entry name" value="Ankyrin_rpt-contain_sf"/>
</dbReference>
<dbReference type="GO" id="GO:0005524">
    <property type="term" value="F:ATP binding"/>
    <property type="evidence" value="ECO:0007669"/>
    <property type="project" value="UniProtKB-UniRule"/>
</dbReference>